<dbReference type="InterPro" id="IPR027450">
    <property type="entry name" value="AlkB-like"/>
</dbReference>
<comment type="caution">
    <text evidence="8">The sequence shown here is derived from an EMBL/GenBank/DDBJ whole genome shotgun (WGS) entry which is preliminary data.</text>
</comment>
<dbReference type="InterPro" id="IPR032854">
    <property type="entry name" value="ALKBH3"/>
</dbReference>
<dbReference type="InterPro" id="IPR037151">
    <property type="entry name" value="AlkB-like_sf"/>
</dbReference>
<dbReference type="Pfam" id="PF13532">
    <property type="entry name" value="2OG-FeII_Oxy_2"/>
    <property type="match status" value="1"/>
</dbReference>
<evidence type="ECO:0000259" key="7">
    <source>
        <dbReference type="PROSITE" id="PS51471"/>
    </source>
</evidence>
<name>A0ABN9SHD8_9DINO</name>
<evidence type="ECO:0000313" key="9">
    <source>
        <dbReference type="Proteomes" id="UP001189429"/>
    </source>
</evidence>
<evidence type="ECO:0000256" key="3">
    <source>
        <dbReference type="ARBA" id="ARBA00022833"/>
    </source>
</evidence>
<proteinExistence type="predicted"/>
<evidence type="ECO:0000313" key="8">
    <source>
        <dbReference type="EMBL" id="CAK0831096.1"/>
    </source>
</evidence>
<dbReference type="InterPro" id="IPR005123">
    <property type="entry name" value="Oxoglu/Fe-dep_dioxygenase_dom"/>
</dbReference>
<evidence type="ECO:0000256" key="4">
    <source>
        <dbReference type="PROSITE-ProRule" id="PRU00322"/>
    </source>
</evidence>
<feature type="non-terminal residue" evidence="8">
    <location>
        <position position="1"/>
    </location>
</feature>
<dbReference type="InterPro" id="IPR036443">
    <property type="entry name" value="Znf_RanBP2_sf"/>
</dbReference>
<dbReference type="EMBL" id="CAUYUJ010011113">
    <property type="protein sequence ID" value="CAK0831096.1"/>
    <property type="molecule type" value="Genomic_DNA"/>
</dbReference>
<protein>
    <recommendedName>
        <fullName evidence="10">Fe2OG dioxygenase domain-containing protein</fullName>
    </recommendedName>
</protein>
<evidence type="ECO:0000256" key="5">
    <source>
        <dbReference type="SAM" id="MobiDB-lite"/>
    </source>
</evidence>
<dbReference type="Gene3D" id="2.60.120.590">
    <property type="entry name" value="Alpha-ketoglutarate-dependent dioxygenase AlkB-like"/>
    <property type="match status" value="1"/>
</dbReference>
<sequence>GWDAKSYPLPPQPPPPVGGGSQDPNATLAAARPQPGAPARPDDGWSGSRGWSDGGSWRDWQGEGGGWSSDRNWRESEDGQPSTADASTKGQGKGKKGKRSDWDCPGCGTSTFGWKDACFKCGKTRDSTVAKDDGGKGKGKDGGKDDSKSKGKAGGKDDRDRPSAPPAPGKFSADLWEEPRAQNKLQLIGEACPNKWFYLLKDEDRRSFAAYQPCPFTEEQCKERFGTIEKGTDWKQPEAPNGELIPRKTAWMVSRGCQCTYRYGRIEVEPQEFPPWMLSILREVMPLCGITDENEWPNSCNMNLYEDGGMSVGWHADDEALFQGKFNDIKIISLSLGVRRKFQLRANWPNENERVMRHIMLGDGDLMTMEGMTQKHFQHRVPKEDNVEGRRINLTWRWTVKHSPKCSAARKRR</sequence>
<organism evidence="8 9">
    <name type="scientific">Prorocentrum cordatum</name>
    <dbReference type="NCBI Taxonomy" id="2364126"/>
    <lineage>
        <taxon>Eukaryota</taxon>
        <taxon>Sar</taxon>
        <taxon>Alveolata</taxon>
        <taxon>Dinophyceae</taxon>
        <taxon>Prorocentrales</taxon>
        <taxon>Prorocentraceae</taxon>
        <taxon>Prorocentrum</taxon>
    </lineage>
</organism>
<keyword evidence="9" id="KW-1185">Reference proteome</keyword>
<feature type="compositionally biased region" description="Low complexity" evidence="5">
    <location>
        <begin position="29"/>
        <end position="59"/>
    </location>
</feature>
<feature type="region of interest" description="Disordered" evidence="5">
    <location>
        <begin position="1"/>
        <end position="113"/>
    </location>
</feature>
<feature type="domain" description="RanBP2-type" evidence="6">
    <location>
        <begin position="95"/>
        <end position="127"/>
    </location>
</feature>
<evidence type="ECO:0000259" key="6">
    <source>
        <dbReference type="PROSITE" id="PS50199"/>
    </source>
</evidence>
<dbReference type="PANTHER" id="PTHR31212">
    <property type="entry name" value="ALPHA-KETOGLUTARATE-DEPENDENT DIOXYGENASE ALKB HOMOLOG 3"/>
    <property type="match status" value="1"/>
</dbReference>
<keyword evidence="1" id="KW-0479">Metal-binding</keyword>
<dbReference type="PROSITE" id="PS50199">
    <property type="entry name" value="ZF_RANBP2_2"/>
    <property type="match status" value="1"/>
</dbReference>
<accession>A0ABN9SHD8</accession>
<dbReference type="Proteomes" id="UP001189429">
    <property type="component" value="Unassembled WGS sequence"/>
</dbReference>
<gene>
    <name evidence="8" type="ORF">PCOR1329_LOCUS29534</name>
</gene>
<reference evidence="8" key="1">
    <citation type="submission" date="2023-10" db="EMBL/GenBank/DDBJ databases">
        <authorList>
            <person name="Chen Y."/>
            <person name="Shah S."/>
            <person name="Dougan E. K."/>
            <person name="Thang M."/>
            <person name="Chan C."/>
        </authorList>
    </citation>
    <scope>NUCLEOTIDE SEQUENCE [LARGE SCALE GENOMIC DNA]</scope>
</reference>
<dbReference type="SUPFAM" id="SSF51197">
    <property type="entry name" value="Clavaminate synthase-like"/>
    <property type="match status" value="1"/>
</dbReference>
<keyword evidence="2 4" id="KW-0863">Zinc-finger</keyword>
<dbReference type="InterPro" id="IPR001876">
    <property type="entry name" value="Znf_RanBP2"/>
</dbReference>
<dbReference type="SUPFAM" id="SSF90209">
    <property type="entry name" value="Ran binding protein zinc finger-like"/>
    <property type="match status" value="1"/>
</dbReference>
<feature type="domain" description="Fe2OG dioxygenase" evidence="7">
    <location>
        <begin position="296"/>
        <end position="400"/>
    </location>
</feature>
<feature type="compositionally biased region" description="Basic and acidic residues" evidence="5">
    <location>
        <begin position="125"/>
        <end position="162"/>
    </location>
</feature>
<keyword evidence="3" id="KW-0862">Zinc</keyword>
<feature type="compositionally biased region" description="Pro residues" evidence="5">
    <location>
        <begin position="8"/>
        <end position="17"/>
    </location>
</feature>
<feature type="region of interest" description="Disordered" evidence="5">
    <location>
        <begin position="125"/>
        <end position="176"/>
    </location>
</feature>
<dbReference type="PANTHER" id="PTHR31212:SF4">
    <property type="entry name" value="ALPHA-KETOGLUTARATE-DEPENDENT DIOXYGENASE ALKB HOMOLOG 3"/>
    <property type="match status" value="1"/>
</dbReference>
<evidence type="ECO:0008006" key="10">
    <source>
        <dbReference type="Google" id="ProtNLM"/>
    </source>
</evidence>
<feature type="compositionally biased region" description="Polar residues" evidence="5">
    <location>
        <begin position="79"/>
        <end position="88"/>
    </location>
</feature>
<evidence type="ECO:0000256" key="2">
    <source>
        <dbReference type="ARBA" id="ARBA00022771"/>
    </source>
</evidence>
<evidence type="ECO:0000256" key="1">
    <source>
        <dbReference type="ARBA" id="ARBA00022723"/>
    </source>
</evidence>
<dbReference type="PROSITE" id="PS51471">
    <property type="entry name" value="FE2OG_OXY"/>
    <property type="match status" value="1"/>
</dbReference>
<dbReference type="Gene3D" id="4.10.1060.10">
    <property type="entry name" value="Zinc finger, RanBP2-type"/>
    <property type="match status" value="1"/>
</dbReference>